<gene>
    <name evidence="3" type="ORF">KK488_09925</name>
</gene>
<keyword evidence="1" id="KW-0472">Membrane</keyword>
<keyword evidence="4" id="KW-1185">Reference proteome</keyword>
<evidence type="ECO:0000259" key="2">
    <source>
        <dbReference type="Pfam" id="PF07811"/>
    </source>
</evidence>
<dbReference type="RefSeq" id="WP_214623075.1">
    <property type="nucleotide sequence ID" value="NZ_JAHGAW010000006.1"/>
</dbReference>
<name>A0A9X1IR98_9SPHN</name>
<keyword evidence="1" id="KW-0812">Transmembrane</keyword>
<organism evidence="3 4">
    <name type="scientific">Sphingobium nicotianae</name>
    <dbReference type="NCBI Taxonomy" id="2782607"/>
    <lineage>
        <taxon>Bacteria</taxon>
        <taxon>Pseudomonadati</taxon>
        <taxon>Pseudomonadota</taxon>
        <taxon>Alphaproteobacteria</taxon>
        <taxon>Sphingomonadales</taxon>
        <taxon>Sphingomonadaceae</taxon>
        <taxon>Sphingobium</taxon>
    </lineage>
</organism>
<evidence type="ECO:0000313" key="3">
    <source>
        <dbReference type="EMBL" id="MBT2187261.1"/>
    </source>
</evidence>
<feature type="transmembrane region" description="Helical" evidence="1">
    <location>
        <begin position="20"/>
        <end position="42"/>
    </location>
</feature>
<dbReference type="EMBL" id="JAHGAW010000006">
    <property type="protein sequence ID" value="MBT2187261.1"/>
    <property type="molecule type" value="Genomic_DNA"/>
</dbReference>
<proteinExistence type="predicted"/>
<dbReference type="Pfam" id="PF07811">
    <property type="entry name" value="TadE"/>
    <property type="match status" value="1"/>
</dbReference>
<dbReference type="AlphaFoldDB" id="A0A9X1IR98"/>
<evidence type="ECO:0000313" key="4">
    <source>
        <dbReference type="Proteomes" id="UP001138757"/>
    </source>
</evidence>
<accession>A0A9X1IR98</accession>
<keyword evidence="1" id="KW-1133">Transmembrane helix</keyword>
<reference evidence="3" key="1">
    <citation type="submission" date="2021-05" db="EMBL/GenBank/DDBJ databases">
        <title>Genome of Sphingobium sp. strain.</title>
        <authorList>
            <person name="Fan R."/>
        </authorList>
    </citation>
    <scope>NUCLEOTIDE SEQUENCE</scope>
    <source>
        <strain evidence="3">H33</strain>
    </source>
</reference>
<comment type="caution">
    <text evidence="3">The sequence shown here is derived from an EMBL/GenBank/DDBJ whole genome shotgun (WGS) entry which is preliminary data.</text>
</comment>
<feature type="domain" description="TadE-like" evidence="2">
    <location>
        <begin position="14"/>
        <end position="56"/>
    </location>
</feature>
<sequence length="202" mass="21251">MRGALRAFWRDRAGASAAEFAMVLPLLLLFIFGAIDVGRLMWTWNEAEKATQMGVRFAVATDLVPSDLATYSYAANGVPQGDPVPESAFPGVSCDSATCACKSGGSCPFGMTRNGDAFNRLVARMAQLEPDIKAANVTVDYGYSGLGYAGDPNGPDVSPLVTVNLRNVVFQPITLLLFGASITLPSFSATLSLEDGAGTDLN</sequence>
<dbReference type="InterPro" id="IPR012495">
    <property type="entry name" value="TadE-like_dom"/>
</dbReference>
<evidence type="ECO:0000256" key="1">
    <source>
        <dbReference type="SAM" id="Phobius"/>
    </source>
</evidence>
<dbReference type="Proteomes" id="UP001138757">
    <property type="component" value="Unassembled WGS sequence"/>
</dbReference>
<protein>
    <submittedName>
        <fullName evidence="3">Pilus assembly protein</fullName>
    </submittedName>
</protein>